<dbReference type="STRING" id="1614.IV37_GL001181"/>
<keyword evidence="2" id="KW-0592">Phosphate transport</keyword>
<feature type="domain" description="ABC transporter" evidence="5">
    <location>
        <begin position="4"/>
        <end position="218"/>
    </location>
</feature>
<evidence type="ECO:0000256" key="4">
    <source>
        <dbReference type="ARBA" id="ARBA00022840"/>
    </source>
</evidence>
<keyword evidence="8" id="KW-1185">Reference proteome</keyword>
<dbReference type="RefSeq" id="WP_010022937.1">
    <property type="nucleotide sequence ID" value="NZ_AZDS01000004.1"/>
</dbReference>
<name>A0A0C1PK57_9LACO</name>
<evidence type="ECO:0000313" key="6">
    <source>
        <dbReference type="EMBL" id="KID41112.1"/>
    </source>
</evidence>
<reference evidence="6 8" key="1">
    <citation type="submission" date="2014-06" db="EMBL/GenBank/DDBJ databases">
        <title>Functional and comparative genomic analyses of the Drosophila gut microbiota identify candidate symbiosis factors.</title>
        <authorList>
            <person name="Newell P.D."/>
            <person name="Chaston J.M."/>
            <person name="Douglas A.E."/>
        </authorList>
    </citation>
    <scope>NUCLEOTIDE SEQUENCE [LARGE SCALE GENOMIC DNA]</scope>
    <source>
        <strain evidence="6 8">DmCS_002</strain>
    </source>
</reference>
<dbReference type="InterPro" id="IPR017871">
    <property type="entry name" value="ABC_transporter-like_CS"/>
</dbReference>
<evidence type="ECO:0000313" key="9">
    <source>
        <dbReference type="Proteomes" id="UP000327194"/>
    </source>
</evidence>
<dbReference type="Proteomes" id="UP000031397">
    <property type="component" value="Unassembled WGS sequence"/>
</dbReference>
<dbReference type="InterPro" id="IPR003439">
    <property type="entry name" value="ABC_transporter-like_ATP-bd"/>
</dbReference>
<gene>
    <name evidence="7" type="ORF">LF543_06075</name>
    <name evidence="6" type="ORF">LfDm3_1258</name>
</gene>
<dbReference type="PROSITE" id="PS00211">
    <property type="entry name" value="ABC_TRANSPORTER_1"/>
    <property type="match status" value="1"/>
</dbReference>
<dbReference type="OrthoDB" id="9785080at2"/>
<dbReference type="Pfam" id="PF00005">
    <property type="entry name" value="ABC_tran"/>
    <property type="match status" value="1"/>
</dbReference>
<dbReference type="PANTHER" id="PTHR43423">
    <property type="entry name" value="ABC TRANSPORTER I FAMILY MEMBER 17"/>
    <property type="match status" value="1"/>
</dbReference>
<dbReference type="EMBL" id="CP045562">
    <property type="protein sequence ID" value="QFX93125.1"/>
    <property type="molecule type" value="Genomic_DNA"/>
</dbReference>
<dbReference type="Proteomes" id="UP000327194">
    <property type="component" value="Chromosome"/>
</dbReference>
<dbReference type="PANTHER" id="PTHR43423:SF1">
    <property type="entry name" value="ABC TRANSPORTER I FAMILY MEMBER 17"/>
    <property type="match status" value="1"/>
</dbReference>
<evidence type="ECO:0000313" key="7">
    <source>
        <dbReference type="EMBL" id="QFX93125.1"/>
    </source>
</evidence>
<keyword evidence="3" id="KW-0547">Nucleotide-binding</keyword>
<dbReference type="SUPFAM" id="SSF52540">
    <property type="entry name" value="P-loop containing nucleoside triphosphate hydrolases"/>
    <property type="match status" value="1"/>
</dbReference>
<keyword evidence="4 6" id="KW-0067">ATP-binding</keyword>
<dbReference type="GO" id="GO:0006817">
    <property type="term" value="P:phosphate ion transport"/>
    <property type="evidence" value="ECO:0007669"/>
    <property type="project" value="UniProtKB-KW"/>
</dbReference>
<sequence length="218" mass="24296">MAILETKNLCYSADGREIIKDINWSVDAGEIVTITGPSGSGKTTFVRLLADLLTPTSGEVIFEGKNVADLDPIEYRRKVSYAVQQPTLFGNTVKDNLEFPYQIRNKPFNKDHALKALQTVDLGDGDLDRTVDNLSGGERQRVALIRNIMFVPEVLILDEVTTGLDEKTKASVHKMINYINQRDHTTIIMITHDQDEIDHATELVTIVDGRLVKGDKDA</sequence>
<keyword evidence="1" id="KW-0813">Transport</keyword>
<dbReference type="InterPro" id="IPR027417">
    <property type="entry name" value="P-loop_NTPase"/>
</dbReference>
<evidence type="ECO:0000256" key="3">
    <source>
        <dbReference type="ARBA" id="ARBA00022741"/>
    </source>
</evidence>
<accession>A0A0C1PK57</accession>
<dbReference type="GeneID" id="74913918"/>
<dbReference type="InterPro" id="IPR003593">
    <property type="entry name" value="AAA+_ATPase"/>
</dbReference>
<dbReference type="Gene3D" id="3.40.50.300">
    <property type="entry name" value="P-loop containing nucleotide triphosphate hydrolases"/>
    <property type="match status" value="1"/>
</dbReference>
<dbReference type="KEGG" id="lfv:LF543_06075"/>
<evidence type="ECO:0000256" key="1">
    <source>
        <dbReference type="ARBA" id="ARBA00022448"/>
    </source>
</evidence>
<evidence type="ECO:0000313" key="8">
    <source>
        <dbReference type="Proteomes" id="UP000031397"/>
    </source>
</evidence>
<protein>
    <submittedName>
        <fullName evidence="7">ATP-binding cassette domain-containing protein</fullName>
    </submittedName>
    <submittedName>
        <fullName evidence="6">YbbL ABC transporter ATP-binding protein</fullName>
    </submittedName>
</protein>
<dbReference type="GO" id="GO:0005524">
    <property type="term" value="F:ATP binding"/>
    <property type="evidence" value="ECO:0007669"/>
    <property type="project" value="UniProtKB-KW"/>
</dbReference>
<dbReference type="PATRIC" id="fig|1614.10.peg.962"/>
<evidence type="ECO:0000256" key="2">
    <source>
        <dbReference type="ARBA" id="ARBA00022592"/>
    </source>
</evidence>
<dbReference type="EMBL" id="JOJZ01000024">
    <property type="protein sequence ID" value="KID41112.1"/>
    <property type="molecule type" value="Genomic_DNA"/>
</dbReference>
<dbReference type="AlphaFoldDB" id="A0A0C1PK57"/>
<dbReference type="GO" id="GO:0016887">
    <property type="term" value="F:ATP hydrolysis activity"/>
    <property type="evidence" value="ECO:0007669"/>
    <property type="project" value="InterPro"/>
</dbReference>
<dbReference type="PROSITE" id="PS50893">
    <property type="entry name" value="ABC_TRANSPORTER_2"/>
    <property type="match status" value="1"/>
</dbReference>
<dbReference type="SMART" id="SM00382">
    <property type="entry name" value="AAA"/>
    <property type="match status" value="1"/>
</dbReference>
<proteinExistence type="predicted"/>
<evidence type="ECO:0000259" key="5">
    <source>
        <dbReference type="PROSITE" id="PS50893"/>
    </source>
</evidence>
<organism evidence="6 8">
    <name type="scientific">Fructilactobacillus fructivorans</name>
    <dbReference type="NCBI Taxonomy" id="1614"/>
    <lineage>
        <taxon>Bacteria</taxon>
        <taxon>Bacillati</taxon>
        <taxon>Bacillota</taxon>
        <taxon>Bacilli</taxon>
        <taxon>Lactobacillales</taxon>
        <taxon>Lactobacillaceae</taxon>
        <taxon>Fructilactobacillus</taxon>
    </lineage>
</organism>
<reference evidence="7 9" key="2">
    <citation type="submission" date="2019-10" db="EMBL/GenBank/DDBJ databases">
        <title>Genome sequencing of Lactobacillus fructivorans.</title>
        <authorList>
            <person name="Kim K."/>
        </authorList>
    </citation>
    <scope>NUCLEOTIDE SEQUENCE [LARGE SCALE GENOMIC DNA]</scope>
    <source>
        <strain evidence="7 9">LF543</strain>
    </source>
</reference>